<protein>
    <submittedName>
        <fullName evidence="1">DUF2505 family protein</fullName>
    </submittedName>
</protein>
<comment type="caution">
    <text evidence="1">The sequence shown here is derived from an EMBL/GenBank/DDBJ whole genome shotgun (WGS) entry which is preliminary data.</text>
</comment>
<name>A0ABV5ZR93_9PSEU</name>
<dbReference type="InterPro" id="IPR019639">
    <property type="entry name" value="DUF2505"/>
</dbReference>
<evidence type="ECO:0000313" key="1">
    <source>
        <dbReference type="EMBL" id="MFB9903417.1"/>
    </source>
</evidence>
<dbReference type="EMBL" id="JBHLZU010000005">
    <property type="protein sequence ID" value="MFB9903417.1"/>
    <property type="molecule type" value="Genomic_DNA"/>
</dbReference>
<proteinExistence type="predicted"/>
<dbReference type="Proteomes" id="UP001589693">
    <property type="component" value="Unassembled WGS sequence"/>
</dbReference>
<accession>A0ABV5ZR93</accession>
<gene>
    <name evidence="1" type="ORF">ACFFQA_05645</name>
</gene>
<sequence>MGRFTMAHEVSTDEAGFWALFLDDELSKQVFVGEVGYHRWEVADRSGSGQDTKRTVAFDPARSWPGPVRKLFGSSYGETEKAGFAAPGVWTWARTPSVQSDKIRMEGALRVEPVAGGRCRAVAEVAVEARIFGVGGLLESSLEKAFREDQNRLVAAYNRRLR</sequence>
<dbReference type="InterPro" id="IPR023393">
    <property type="entry name" value="START-like_dom_sf"/>
</dbReference>
<organism evidence="1 2">
    <name type="scientific">Allokutzneria oryzae</name>
    <dbReference type="NCBI Taxonomy" id="1378989"/>
    <lineage>
        <taxon>Bacteria</taxon>
        <taxon>Bacillati</taxon>
        <taxon>Actinomycetota</taxon>
        <taxon>Actinomycetes</taxon>
        <taxon>Pseudonocardiales</taxon>
        <taxon>Pseudonocardiaceae</taxon>
        <taxon>Allokutzneria</taxon>
    </lineage>
</organism>
<evidence type="ECO:0000313" key="2">
    <source>
        <dbReference type="Proteomes" id="UP001589693"/>
    </source>
</evidence>
<keyword evidence="2" id="KW-1185">Reference proteome</keyword>
<dbReference type="RefSeq" id="WP_377850558.1">
    <property type="nucleotide sequence ID" value="NZ_JBHLZU010000005.1"/>
</dbReference>
<dbReference type="Pfam" id="PF10698">
    <property type="entry name" value="DUF2505"/>
    <property type="match status" value="1"/>
</dbReference>
<dbReference type="Gene3D" id="3.30.530.20">
    <property type="match status" value="1"/>
</dbReference>
<reference evidence="1 2" key="1">
    <citation type="submission" date="2024-09" db="EMBL/GenBank/DDBJ databases">
        <authorList>
            <person name="Sun Q."/>
            <person name="Mori K."/>
        </authorList>
    </citation>
    <scope>NUCLEOTIDE SEQUENCE [LARGE SCALE GENOMIC DNA]</scope>
    <source>
        <strain evidence="1 2">TBRC 7907</strain>
    </source>
</reference>